<keyword evidence="2" id="KW-0489">Methyltransferase</keyword>
<dbReference type="PANTHER" id="PTHR43667:SF2">
    <property type="entry name" value="FATTY ACID C-METHYL TRANSFERASE"/>
    <property type="match status" value="1"/>
</dbReference>
<organism evidence="7 8">
    <name type="scientific">Halarcobacter ebronensis</name>
    <dbReference type="NCBI Taxonomy" id="1462615"/>
    <lineage>
        <taxon>Bacteria</taxon>
        <taxon>Pseudomonadati</taxon>
        <taxon>Campylobacterota</taxon>
        <taxon>Epsilonproteobacteria</taxon>
        <taxon>Campylobacterales</taxon>
        <taxon>Arcobacteraceae</taxon>
        <taxon>Halarcobacter</taxon>
    </lineage>
</organism>
<sequence>MNFFWKRIGEKFLSKIEYGDLEVQFPNNQIKKFGNGTFPKAKLILKNWDLFRRLSFYGDIGFAESYMDKDFECEDLTSLIQIALINSKQLQTKSEDEKKLSSYNLFPIFNKIKHNMRKNSKTKAQKNISKHYDLSNDFFKLFLDDTMMYSSAVFAQKDETLFEAQQRKIDLLAKKLNLKKDSKVLEIGSGWGAMALHLVKEYQCQVKTLTLSKEQKRLCEQRFKENKIEKFVDVLLKDYRDMNGKFDAIIAVEMFEAVGQEYFHIFFKKCEELLKENGVLVMQIITIPDQRYKSYSKGTDFIQKYIFPGGHLPSVNKILSVTSKHTKLNLLSLDDYTEHYAKTLNIWHKNFKEKLEEVKKLGFDEYFIRMWEMYLCYCEAGFLTRNINLIQISFSRYENMQLNKGLVA</sequence>
<dbReference type="CDD" id="cd02440">
    <property type="entry name" value="AdoMet_MTases"/>
    <property type="match status" value="1"/>
</dbReference>
<dbReference type="InterPro" id="IPR029063">
    <property type="entry name" value="SAM-dependent_MTases_sf"/>
</dbReference>
<protein>
    <submittedName>
        <fullName evidence="7">Cyclopropane-fatty-acyl-phospholipid synthase</fullName>
    </submittedName>
</protein>
<keyword evidence="3" id="KW-0808">Transferase</keyword>
<dbReference type="SUPFAM" id="SSF53335">
    <property type="entry name" value="S-adenosyl-L-methionine-dependent methyltransferases"/>
    <property type="match status" value="1"/>
</dbReference>
<evidence type="ECO:0000256" key="6">
    <source>
        <dbReference type="PIRSR" id="PIRSR003085-1"/>
    </source>
</evidence>
<comment type="caution">
    <text evidence="7">The sequence shown here is derived from an EMBL/GenBank/DDBJ whole genome shotgun (WGS) entry which is preliminary data.</text>
</comment>
<keyword evidence="4" id="KW-0949">S-adenosyl-L-methionine</keyword>
<dbReference type="Pfam" id="PF02353">
    <property type="entry name" value="CMAS"/>
    <property type="match status" value="1"/>
</dbReference>
<evidence type="ECO:0000256" key="4">
    <source>
        <dbReference type="ARBA" id="ARBA00022691"/>
    </source>
</evidence>
<gene>
    <name evidence="7" type="ORF">CRV08_02080</name>
</gene>
<evidence type="ECO:0000313" key="8">
    <source>
        <dbReference type="Proteomes" id="UP000290172"/>
    </source>
</evidence>
<dbReference type="Proteomes" id="UP000290172">
    <property type="component" value="Unassembled WGS sequence"/>
</dbReference>
<evidence type="ECO:0000256" key="3">
    <source>
        <dbReference type="ARBA" id="ARBA00022679"/>
    </source>
</evidence>
<dbReference type="AlphaFoldDB" id="A0A4Q0YIA9"/>
<dbReference type="GO" id="GO:0008610">
    <property type="term" value="P:lipid biosynthetic process"/>
    <property type="evidence" value="ECO:0007669"/>
    <property type="project" value="InterPro"/>
</dbReference>
<feature type="active site" evidence="6">
    <location>
        <position position="378"/>
    </location>
</feature>
<evidence type="ECO:0000256" key="1">
    <source>
        <dbReference type="ARBA" id="ARBA00010815"/>
    </source>
</evidence>
<evidence type="ECO:0000256" key="5">
    <source>
        <dbReference type="ARBA" id="ARBA00023098"/>
    </source>
</evidence>
<dbReference type="GO" id="GO:0008168">
    <property type="term" value="F:methyltransferase activity"/>
    <property type="evidence" value="ECO:0007669"/>
    <property type="project" value="UniProtKB-KW"/>
</dbReference>
<dbReference type="InterPro" id="IPR003333">
    <property type="entry name" value="CMAS"/>
</dbReference>
<name>A0A4Q0YIA9_9BACT</name>
<dbReference type="Gene3D" id="3.40.50.150">
    <property type="entry name" value="Vaccinia Virus protein VP39"/>
    <property type="match status" value="1"/>
</dbReference>
<dbReference type="RefSeq" id="WP_128978581.1">
    <property type="nucleotide sequence ID" value="NZ_PDKJ01000002.1"/>
</dbReference>
<dbReference type="GO" id="GO:0032259">
    <property type="term" value="P:methylation"/>
    <property type="evidence" value="ECO:0007669"/>
    <property type="project" value="UniProtKB-KW"/>
</dbReference>
<dbReference type="InterPro" id="IPR050723">
    <property type="entry name" value="CFA/CMAS"/>
</dbReference>
<proteinExistence type="inferred from homology"/>
<keyword evidence="5" id="KW-0443">Lipid metabolism</keyword>
<dbReference type="PIRSF" id="PIRSF003085">
    <property type="entry name" value="CMAS"/>
    <property type="match status" value="1"/>
</dbReference>
<evidence type="ECO:0000313" key="7">
    <source>
        <dbReference type="EMBL" id="RXJ69514.1"/>
    </source>
</evidence>
<comment type="similarity">
    <text evidence="1">Belongs to the CFA/CMAS family.</text>
</comment>
<dbReference type="PANTHER" id="PTHR43667">
    <property type="entry name" value="CYCLOPROPANE-FATTY-ACYL-PHOSPHOLIPID SYNTHASE"/>
    <property type="match status" value="1"/>
</dbReference>
<reference evidence="7 8" key="1">
    <citation type="submission" date="2017-10" db="EMBL/GenBank/DDBJ databases">
        <title>Genomics of the genus Arcobacter.</title>
        <authorList>
            <person name="Perez-Cataluna A."/>
            <person name="Figueras M.J."/>
        </authorList>
    </citation>
    <scope>NUCLEOTIDE SEQUENCE [LARGE SCALE GENOMIC DNA]</scope>
    <source>
        <strain evidence="7 8">CECT 8993</strain>
    </source>
</reference>
<accession>A0A4Q0YIA9</accession>
<dbReference type="EMBL" id="PDKJ01000002">
    <property type="protein sequence ID" value="RXJ69514.1"/>
    <property type="molecule type" value="Genomic_DNA"/>
</dbReference>
<evidence type="ECO:0000256" key="2">
    <source>
        <dbReference type="ARBA" id="ARBA00022603"/>
    </source>
</evidence>